<evidence type="ECO:0000313" key="1">
    <source>
        <dbReference type="EMBL" id="UUF05074.1"/>
    </source>
</evidence>
<accession>A0A9Q9FGB1</accession>
<keyword evidence="3" id="KW-1185">Reference proteome</keyword>
<name>A0A9Q9FGB1_9FIRM</name>
<dbReference type="AlphaFoldDB" id="A0A9Q9FGB1"/>
<protein>
    <submittedName>
        <fullName evidence="2">DUF3908 family protein</fullName>
    </submittedName>
</protein>
<dbReference type="Proteomes" id="UP001058016">
    <property type="component" value="Chromosome"/>
</dbReference>
<dbReference type="EMBL" id="CP071250">
    <property type="protein sequence ID" value="UUF09477.1"/>
    <property type="molecule type" value="Genomic_DNA"/>
</dbReference>
<dbReference type="RefSeq" id="WP_055277653.1">
    <property type="nucleotide sequence ID" value="NZ_CP071249.1"/>
</dbReference>
<gene>
    <name evidence="1" type="ORF">J0J69_08080</name>
    <name evidence="2" type="ORF">J0J70_05875</name>
</gene>
<dbReference type="Pfam" id="PF13048">
    <property type="entry name" value="DUF3908"/>
    <property type="match status" value="1"/>
</dbReference>
<evidence type="ECO:0000313" key="2">
    <source>
        <dbReference type="EMBL" id="UUF09477.1"/>
    </source>
</evidence>
<sequence length="139" mass="16594">MITISQLRESSMRYIDSQSIALIYMLKALDEILILDNEILVYPKNLYCRDEDLILYIFTPTYQLITITYDLEVIRVVTRSLRYLVKSEYQLAENCHRLILSFADDEIICFQPKKDTTLPYVKEFNSQLVLICRYLQEKY</sequence>
<organism evidence="2 4">
    <name type="scientific">Turicibacter bilis</name>
    <dbReference type="NCBI Taxonomy" id="2735723"/>
    <lineage>
        <taxon>Bacteria</taxon>
        <taxon>Bacillati</taxon>
        <taxon>Bacillota</taxon>
        <taxon>Erysipelotrichia</taxon>
        <taxon>Erysipelotrichales</taxon>
        <taxon>Turicibacteraceae</taxon>
        <taxon>Turicibacter</taxon>
    </lineage>
</organism>
<dbReference type="InterPro" id="IPR025020">
    <property type="entry name" value="DUF3908"/>
</dbReference>
<evidence type="ECO:0000313" key="4">
    <source>
        <dbReference type="Proteomes" id="UP001058072"/>
    </source>
</evidence>
<dbReference type="EMBL" id="CP071249">
    <property type="protein sequence ID" value="UUF05074.1"/>
    <property type="molecule type" value="Genomic_DNA"/>
</dbReference>
<reference evidence="2 3" key="1">
    <citation type="submission" date="2021-03" db="EMBL/GenBank/DDBJ databases">
        <title>Comparative Genomics and Metabolomics in the genus Turicibacter.</title>
        <authorList>
            <person name="Maki J."/>
            <person name="Looft T."/>
        </authorList>
    </citation>
    <scope>NUCLEOTIDE SEQUENCE</scope>
    <source>
        <strain evidence="2">ISU324</strain>
        <strain evidence="1 3">MMM721</strain>
    </source>
</reference>
<proteinExistence type="predicted"/>
<evidence type="ECO:0000313" key="3">
    <source>
        <dbReference type="Proteomes" id="UP001058016"/>
    </source>
</evidence>
<dbReference type="Proteomes" id="UP001058072">
    <property type="component" value="Chromosome"/>
</dbReference>